<accession>A0A0C9ZK01</accession>
<evidence type="ECO:0000313" key="1">
    <source>
        <dbReference type="EMBL" id="KIK29616.1"/>
    </source>
</evidence>
<dbReference type="HOGENOM" id="CLU_067874_0_0_1"/>
<dbReference type="EMBL" id="KN833689">
    <property type="protein sequence ID" value="KIK29616.1"/>
    <property type="molecule type" value="Genomic_DNA"/>
</dbReference>
<dbReference type="OrthoDB" id="3256662at2759"/>
<reference evidence="2" key="2">
    <citation type="submission" date="2015-01" db="EMBL/GenBank/DDBJ databases">
        <title>Evolutionary Origins and Diversification of the Mycorrhizal Mutualists.</title>
        <authorList>
            <consortium name="DOE Joint Genome Institute"/>
            <consortium name="Mycorrhizal Genomics Consortium"/>
            <person name="Kohler A."/>
            <person name="Kuo A."/>
            <person name="Nagy L.G."/>
            <person name="Floudas D."/>
            <person name="Copeland A."/>
            <person name="Barry K.W."/>
            <person name="Cichocki N."/>
            <person name="Veneault-Fourrey C."/>
            <person name="LaButti K."/>
            <person name="Lindquist E.A."/>
            <person name="Lipzen A."/>
            <person name="Lundell T."/>
            <person name="Morin E."/>
            <person name="Murat C."/>
            <person name="Riley R."/>
            <person name="Ohm R."/>
            <person name="Sun H."/>
            <person name="Tunlid A."/>
            <person name="Henrissat B."/>
            <person name="Grigoriev I.V."/>
            <person name="Hibbett D.S."/>
            <person name="Martin F."/>
        </authorList>
    </citation>
    <scope>NUCLEOTIDE SEQUENCE [LARGE SCALE GENOMIC DNA]</scope>
    <source>
        <strain evidence="2">441</strain>
    </source>
</reference>
<sequence>MKTLTRFAGACKLFCHIALPCIYERVAFVGHVYYRHDDLSWREASWHRRIASREDLALWAAKCVKVCDFCGCNDSWSVGVFADRYTSILKHTINIRRLTFNMCLIENEHWRAMMALGALEELCIYRCEFAEVPQPTQTSHPVKISVPFVEFYQGDDVDASVAAEALDLGRLRSLKTDIGFAGLLNWPQDCILEKLHVSGIDYSSSEHQAILKPILRQTGQRVTELKLTFWDRIFLPDFESHLRDTLPENSQNLRSLTLVVDGMTRDSVEARKMSSFICRYVGFSPTMEKLAIKYFSLFPSPRRRPQPPSPDHVQDITLSTILPVFPKINYVEIYGTTLRLEGCSWVKFRAV</sequence>
<keyword evidence="2" id="KW-1185">Reference proteome</keyword>
<name>A0A0C9ZK01_9AGAM</name>
<dbReference type="Proteomes" id="UP000054018">
    <property type="component" value="Unassembled WGS sequence"/>
</dbReference>
<dbReference type="AlphaFoldDB" id="A0A0C9ZK01"/>
<evidence type="ECO:0000313" key="2">
    <source>
        <dbReference type="Proteomes" id="UP000054018"/>
    </source>
</evidence>
<gene>
    <name evidence="1" type="ORF">PISMIDRAFT_672357</name>
</gene>
<organism evidence="1 2">
    <name type="scientific">Pisolithus microcarpus 441</name>
    <dbReference type="NCBI Taxonomy" id="765257"/>
    <lineage>
        <taxon>Eukaryota</taxon>
        <taxon>Fungi</taxon>
        <taxon>Dikarya</taxon>
        <taxon>Basidiomycota</taxon>
        <taxon>Agaricomycotina</taxon>
        <taxon>Agaricomycetes</taxon>
        <taxon>Agaricomycetidae</taxon>
        <taxon>Boletales</taxon>
        <taxon>Sclerodermatineae</taxon>
        <taxon>Pisolithaceae</taxon>
        <taxon>Pisolithus</taxon>
    </lineage>
</organism>
<reference evidence="1 2" key="1">
    <citation type="submission" date="2014-04" db="EMBL/GenBank/DDBJ databases">
        <authorList>
            <consortium name="DOE Joint Genome Institute"/>
            <person name="Kuo A."/>
            <person name="Kohler A."/>
            <person name="Costa M.D."/>
            <person name="Nagy L.G."/>
            <person name="Floudas D."/>
            <person name="Copeland A."/>
            <person name="Barry K.W."/>
            <person name="Cichocki N."/>
            <person name="Veneault-Fourrey C."/>
            <person name="LaButti K."/>
            <person name="Lindquist E.A."/>
            <person name="Lipzen A."/>
            <person name="Lundell T."/>
            <person name="Morin E."/>
            <person name="Murat C."/>
            <person name="Sun H."/>
            <person name="Tunlid A."/>
            <person name="Henrissat B."/>
            <person name="Grigoriev I.V."/>
            <person name="Hibbett D.S."/>
            <person name="Martin F."/>
            <person name="Nordberg H.P."/>
            <person name="Cantor M.N."/>
            <person name="Hua S.X."/>
        </authorList>
    </citation>
    <scope>NUCLEOTIDE SEQUENCE [LARGE SCALE GENOMIC DNA]</scope>
    <source>
        <strain evidence="1 2">441</strain>
    </source>
</reference>
<proteinExistence type="predicted"/>
<dbReference type="SUPFAM" id="SSF52047">
    <property type="entry name" value="RNI-like"/>
    <property type="match status" value="1"/>
</dbReference>
<protein>
    <submittedName>
        <fullName evidence="1">Unplaced genomic scaffold scaffold_5, whole genome shotgun sequence</fullName>
    </submittedName>
</protein>